<sequence>MASPEIVTDADLATVLETIDILREQALNLLELQESTLRDLRNGADATGSTTPSEDEMRYIKDQQALFGRAGQVRTLYRNAVMSTRSTKQTTSDARAEVDRLHLQLQNLIYEQRHLTGEIAACEGYKHKYTNLPLIPVEDFISMFPDKSDLSEHDLMIQRIEHEYAERQALEEKRQGLLKRKQGLIAENNRRKEDLANLDKDLEKFIEAADPIIKTFEKEY</sequence>
<dbReference type="GO" id="GO:0000445">
    <property type="term" value="C:THO complex part of transcription export complex"/>
    <property type="evidence" value="ECO:0007669"/>
    <property type="project" value="TreeGrafter"/>
</dbReference>
<dbReference type="InterPro" id="IPR019163">
    <property type="entry name" value="THO_Thoc5"/>
</dbReference>
<keyword evidence="4" id="KW-0175">Coiled coil</keyword>
<dbReference type="Pfam" id="PF09766">
    <property type="entry name" value="FmiP_Thoc5"/>
    <property type="match status" value="1"/>
</dbReference>
<comment type="similarity">
    <text evidence="2">Belongs to the THOC5 family.</text>
</comment>
<evidence type="ECO:0000256" key="2">
    <source>
        <dbReference type="ARBA" id="ARBA00008044"/>
    </source>
</evidence>
<evidence type="ECO:0000256" key="1">
    <source>
        <dbReference type="ARBA" id="ARBA00004123"/>
    </source>
</evidence>
<evidence type="ECO:0000313" key="6">
    <source>
        <dbReference type="Proteomes" id="UP000799302"/>
    </source>
</evidence>
<dbReference type="AlphaFoldDB" id="A0A6A6UG45"/>
<evidence type="ECO:0000256" key="4">
    <source>
        <dbReference type="SAM" id="Coils"/>
    </source>
</evidence>
<dbReference type="OrthoDB" id="20582at2759"/>
<gene>
    <name evidence="5" type="ORF">BT63DRAFT_211243</name>
</gene>
<dbReference type="GO" id="GO:0003729">
    <property type="term" value="F:mRNA binding"/>
    <property type="evidence" value="ECO:0007669"/>
    <property type="project" value="TreeGrafter"/>
</dbReference>
<evidence type="ECO:0008006" key="7">
    <source>
        <dbReference type="Google" id="ProtNLM"/>
    </source>
</evidence>
<keyword evidence="6" id="KW-1185">Reference proteome</keyword>
<dbReference type="PANTHER" id="PTHR13375">
    <property type="entry name" value="FMS INTERACTING PROTEIN"/>
    <property type="match status" value="1"/>
</dbReference>
<evidence type="ECO:0000256" key="3">
    <source>
        <dbReference type="ARBA" id="ARBA00023242"/>
    </source>
</evidence>
<dbReference type="Proteomes" id="UP000799302">
    <property type="component" value="Unassembled WGS sequence"/>
</dbReference>
<comment type="subcellular location">
    <subcellularLocation>
        <location evidence="1">Nucleus</location>
    </subcellularLocation>
</comment>
<protein>
    <recommendedName>
        <fullName evidence="7">Fms interacting protein</fullName>
    </recommendedName>
</protein>
<dbReference type="EMBL" id="MU004233">
    <property type="protein sequence ID" value="KAF2671249.1"/>
    <property type="molecule type" value="Genomic_DNA"/>
</dbReference>
<reference evidence="5" key="1">
    <citation type="journal article" date="2020" name="Stud. Mycol.">
        <title>101 Dothideomycetes genomes: a test case for predicting lifestyles and emergence of pathogens.</title>
        <authorList>
            <person name="Haridas S."/>
            <person name="Albert R."/>
            <person name="Binder M."/>
            <person name="Bloem J."/>
            <person name="Labutti K."/>
            <person name="Salamov A."/>
            <person name="Andreopoulos B."/>
            <person name="Baker S."/>
            <person name="Barry K."/>
            <person name="Bills G."/>
            <person name="Bluhm B."/>
            <person name="Cannon C."/>
            <person name="Castanera R."/>
            <person name="Culley D."/>
            <person name="Daum C."/>
            <person name="Ezra D."/>
            <person name="Gonzalez J."/>
            <person name="Henrissat B."/>
            <person name="Kuo A."/>
            <person name="Liang C."/>
            <person name="Lipzen A."/>
            <person name="Lutzoni F."/>
            <person name="Magnuson J."/>
            <person name="Mondo S."/>
            <person name="Nolan M."/>
            <person name="Ohm R."/>
            <person name="Pangilinan J."/>
            <person name="Park H.-J."/>
            <person name="Ramirez L."/>
            <person name="Alfaro M."/>
            <person name="Sun H."/>
            <person name="Tritt A."/>
            <person name="Yoshinaga Y."/>
            <person name="Zwiers L.-H."/>
            <person name="Turgeon B."/>
            <person name="Goodwin S."/>
            <person name="Spatafora J."/>
            <person name="Crous P."/>
            <person name="Grigoriev I."/>
        </authorList>
    </citation>
    <scope>NUCLEOTIDE SEQUENCE</scope>
    <source>
        <strain evidence="5">CBS 115976</strain>
    </source>
</reference>
<dbReference type="PANTHER" id="PTHR13375:SF3">
    <property type="entry name" value="THO COMPLEX SUBUNIT 5 HOMOLOG"/>
    <property type="match status" value="1"/>
</dbReference>
<accession>A0A6A6UG45</accession>
<dbReference type="GO" id="GO:0006406">
    <property type="term" value="P:mRNA export from nucleus"/>
    <property type="evidence" value="ECO:0007669"/>
    <property type="project" value="TreeGrafter"/>
</dbReference>
<evidence type="ECO:0000313" key="5">
    <source>
        <dbReference type="EMBL" id="KAF2671249.1"/>
    </source>
</evidence>
<keyword evidence="3" id="KW-0539">Nucleus</keyword>
<name>A0A6A6UG45_9PEZI</name>
<feature type="coiled-coil region" evidence="4">
    <location>
        <begin position="160"/>
        <end position="187"/>
    </location>
</feature>
<organism evidence="5 6">
    <name type="scientific">Microthyrium microscopicum</name>
    <dbReference type="NCBI Taxonomy" id="703497"/>
    <lineage>
        <taxon>Eukaryota</taxon>
        <taxon>Fungi</taxon>
        <taxon>Dikarya</taxon>
        <taxon>Ascomycota</taxon>
        <taxon>Pezizomycotina</taxon>
        <taxon>Dothideomycetes</taxon>
        <taxon>Dothideomycetes incertae sedis</taxon>
        <taxon>Microthyriales</taxon>
        <taxon>Microthyriaceae</taxon>
        <taxon>Microthyrium</taxon>
    </lineage>
</organism>
<proteinExistence type="inferred from homology"/>